<dbReference type="EMBL" id="CAUJNA010000022">
    <property type="protein sequence ID" value="CAJ1370490.1"/>
    <property type="molecule type" value="Genomic_DNA"/>
</dbReference>
<dbReference type="Proteomes" id="UP001178507">
    <property type="component" value="Unassembled WGS sequence"/>
</dbReference>
<dbReference type="AlphaFoldDB" id="A0AA36HJT2"/>
<proteinExistence type="predicted"/>
<gene>
    <name evidence="1" type="ORF">EVOR1521_LOCUS1051</name>
</gene>
<feature type="non-terminal residue" evidence="1">
    <location>
        <position position="1"/>
    </location>
</feature>
<sequence length="337" mass="38401">LASNSWAKEKDRKRRLAGYHIKVGDRTMSEYGREVFRMKEEAAWIQPLQKLGWLMVEAPAVSESVRTISAGLGQSRLQQIWICKMLSDVEELLTMQLQPCQLRKGVEQEKGLLLRLQSRPKGGVLRRKLRSQKAAALAHQAGALVIIENPENSLMWLLDIGVSEVKKKTKRIMYGVFHTPDEFLERALELEHPFDCPDAVSRENRVAIQWVMSEEPELVAKCEQLAKGWLTGPYTEEQLDLRHGGTWSGKIRCIDDCSEFLVNSSTSVPEKLDLEAELLRVVVAKRCNAMLDTQFQMWNWYSRVPSASNPSDAASRLEFKGYDGWRKVTPDYSDHAA</sequence>
<keyword evidence="2" id="KW-1185">Reference proteome</keyword>
<reference evidence="1" key="1">
    <citation type="submission" date="2023-08" db="EMBL/GenBank/DDBJ databases">
        <authorList>
            <person name="Chen Y."/>
            <person name="Shah S."/>
            <person name="Dougan E. K."/>
            <person name="Thang M."/>
            <person name="Chan C."/>
        </authorList>
    </citation>
    <scope>NUCLEOTIDE SEQUENCE</scope>
</reference>
<accession>A0AA36HJT2</accession>
<name>A0AA36HJT2_9DINO</name>
<evidence type="ECO:0000313" key="1">
    <source>
        <dbReference type="EMBL" id="CAJ1370490.1"/>
    </source>
</evidence>
<evidence type="ECO:0000313" key="2">
    <source>
        <dbReference type="Proteomes" id="UP001178507"/>
    </source>
</evidence>
<protein>
    <submittedName>
        <fullName evidence="1">Uncharacterized protein</fullName>
    </submittedName>
</protein>
<organism evidence="1 2">
    <name type="scientific">Effrenium voratum</name>
    <dbReference type="NCBI Taxonomy" id="2562239"/>
    <lineage>
        <taxon>Eukaryota</taxon>
        <taxon>Sar</taxon>
        <taxon>Alveolata</taxon>
        <taxon>Dinophyceae</taxon>
        <taxon>Suessiales</taxon>
        <taxon>Symbiodiniaceae</taxon>
        <taxon>Effrenium</taxon>
    </lineage>
</organism>
<comment type="caution">
    <text evidence="1">The sequence shown here is derived from an EMBL/GenBank/DDBJ whole genome shotgun (WGS) entry which is preliminary data.</text>
</comment>